<accession>A0A0E2H797</accession>
<organism evidence="6 7">
    <name type="scientific">[Clostridium] clostridioforme 90A8</name>
    <dbReference type="NCBI Taxonomy" id="999408"/>
    <lineage>
        <taxon>Bacteria</taxon>
        <taxon>Bacillati</taxon>
        <taxon>Bacillota</taxon>
        <taxon>Clostridia</taxon>
        <taxon>Lachnospirales</taxon>
        <taxon>Lachnospiraceae</taxon>
        <taxon>Enterocloster</taxon>
    </lineage>
</organism>
<dbReference type="RefSeq" id="WP_002593812.1">
    <property type="nucleotide sequence ID" value="NZ_KB850980.1"/>
</dbReference>
<feature type="domain" description="DUF8193" evidence="3">
    <location>
        <begin position="27"/>
        <end position="246"/>
    </location>
</feature>
<dbReference type="HOGENOM" id="CLU_038792_1_0_9"/>
<dbReference type="Proteomes" id="UP000013085">
    <property type="component" value="Unassembled WGS sequence"/>
</dbReference>
<feature type="domain" description="DUF8195" evidence="5">
    <location>
        <begin position="353"/>
        <end position="559"/>
    </location>
</feature>
<sequence>MKQKKCVFFIVSILLSLILSIQVYAVGDGNLDGGGGSMGQGTSQNSWSPGNEGVRVTVIRAESHDPVTRPIDLTNKHPNIAYSFGKVSKMSYTRGSALMIDTNPYEYVNPAQSLPRIISSKSLGQANIEQIKSYFTDEQVVRSIAGLTGMDFDTLVGGEYRLLLEPISFLKFQGTLIAVTATEAALYDEMLSGGLRAVLPTVAFQNLPLSMFLETPDLGYPAWGGPTSGIRSNSEIKSSLGLGIVRFRDVPPEEPEITTYDYEYRSNTEVITAVEVSGGQSDPDHPVSVTFSVGGRSYEVGEVYYPSGDSQLAWIRWTTPEQPQTMTMTVRVRGGGGTSKGTLHIKVVDLDENPPPDPNADDRNDGFTRPSVPSNAEVTSASWGVWRPWWREYWVWHSGDEDDDGYWCDHGWWEFDLDRYSASLTADMRITTDEKSPTATGRTMKSGYGFQEKVTTHVSTNQSSAVTSAQNAVTYFPEFQYERFWRLLERMNGGYDMTHEFKKNGYSTYERRTHFTPIWYPDGSYTPYTWLLDCWTPAGMLSMNLTDSITIDGNLWSDWHIAPQNPE</sequence>
<proteinExistence type="predicted"/>
<evidence type="ECO:0000259" key="4">
    <source>
        <dbReference type="Pfam" id="PF26614"/>
    </source>
</evidence>
<feature type="signal peptide" evidence="2">
    <location>
        <begin position="1"/>
        <end position="25"/>
    </location>
</feature>
<comment type="caution">
    <text evidence="6">The sequence shown here is derived from an EMBL/GenBank/DDBJ whole genome shotgun (WGS) entry which is preliminary data.</text>
</comment>
<dbReference type="Pfam" id="PF26615">
    <property type="entry name" value="DUF8195"/>
    <property type="match status" value="1"/>
</dbReference>
<name>A0A0E2H797_9FIRM</name>
<dbReference type="EMBL" id="AGYR01000040">
    <property type="protein sequence ID" value="ENZ12120.1"/>
    <property type="molecule type" value="Genomic_DNA"/>
</dbReference>
<gene>
    <name evidence="6" type="ORF">HMPREF1090_03749</name>
</gene>
<protein>
    <recommendedName>
        <fullName evidence="8">Cadherin domain-containing protein</fullName>
    </recommendedName>
</protein>
<evidence type="ECO:0000313" key="6">
    <source>
        <dbReference type="EMBL" id="ENZ12120.1"/>
    </source>
</evidence>
<dbReference type="Pfam" id="PF26613">
    <property type="entry name" value="DUF8193"/>
    <property type="match status" value="1"/>
</dbReference>
<evidence type="ECO:0000313" key="7">
    <source>
        <dbReference type="Proteomes" id="UP000013085"/>
    </source>
</evidence>
<dbReference type="Pfam" id="PF26614">
    <property type="entry name" value="DUF8194"/>
    <property type="match status" value="1"/>
</dbReference>
<dbReference type="InterPro" id="IPR058507">
    <property type="entry name" value="DUF8194"/>
</dbReference>
<evidence type="ECO:0008006" key="8">
    <source>
        <dbReference type="Google" id="ProtNLM"/>
    </source>
</evidence>
<dbReference type="PATRIC" id="fig|999408.3.peg.4017"/>
<dbReference type="InterPro" id="IPR058508">
    <property type="entry name" value="DUF8195"/>
</dbReference>
<dbReference type="InterPro" id="IPR058506">
    <property type="entry name" value="DUF8193"/>
</dbReference>
<evidence type="ECO:0000259" key="5">
    <source>
        <dbReference type="Pfam" id="PF26615"/>
    </source>
</evidence>
<dbReference type="AlphaFoldDB" id="A0A0E2H797"/>
<evidence type="ECO:0000256" key="1">
    <source>
        <dbReference type="SAM" id="MobiDB-lite"/>
    </source>
</evidence>
<reference evidence="6 7" key="1">
    <citation type="submission" date="2013-01" db="EMBL/GenBank/DDBJ databases">
        <title>The Genome Sequence of Clostridium clostridioforme 90A8.</title>
        <authorList>
            <consortium name="The Broad Institute Genome Sequencing Platform"/>
            <person name="Earl A."/>
            <person name="Ward D."/>
            <person name="Feldgarden M."/>
            <person name="Gevers D."/>
            <person name="Courvalin P."/>
            <person name="Lambert T."/>
            <person name="Walker B."/>
            <person name="Young S.K."/>
            <person name="Zeng Q."/>
            <person name="Gargeya S."/>
            <person name="Fitzgerald M."/>
            <person name="Haas B."/>
            <person name="Abouelleil A."/>
            <person name="Alvarado L."/>
            <person name="Arachchi H.M."/>
            <person name="Berlin A.M."/>
            <person name="Chapman S.B."/>
            <person name="Dewar J."/>
            <person name="Goldberg J."/>
            <person name="Griggs A."/>
            <person name="Gujja S."/>
            <person name="Hansen M."/>
            <person name="Howarth C."/>
            <person name="Imamovic A."/>
            <person name="Larimer J."/>
            <person name="McCowan C."/>
            <person name="Murphy C."/>
            <person name="Neiman D."/>
            <person name="Pearson M."/>
            <person name="Priest M."/>
            <person name="Roberts A."/>
            <person name="Saif S."/>
            <person name="Shea T."/>
            <person name="Sisk P."/>
            <person name="Sykes S."/>
            <person name="Wortman J."/>
            <person name="Nusbaum C."/>
            <person name="Birren B."/>
        </authorList>
    </citation>
    <scope>NUCLEOTIDE SEQUENCE [LARGE SCALE GENOMIC DNA]</scope>
    <source>
        <strain evidence="6 7">90A8</strain>
    </source>
</reference>
<feature type="chain" id="PRO_5002395548" description="Cadherin domain-containing protein" evidence="2">
    <location>
        <begin position="26"/>
        <end position="567"/>
    </location>
</feature>
<evidence type="ECO:0000259" key="3">
    <source>
        <dbReference type="Pfam" id="PF26613"/>
    </source>
</evidence>
<evidence type="ECO:0000256" key="2">
    <source>
        <dbReference type="SAM" id="SignalP"/>
    </source>
</evidence>
<feature type="region of interest" description="Disordered" evidence="1">
    <location>
        <begin position="348"/>
        <end position="375"/>
    </location>
</feature>
<keyword evidence="2" id="KW-0732">Signal</keyword>
<feature type="domain" description="DUF8194" evidence="4">
    <location>
        <begin position="259"/>
        <end position="349"/>
    </location>
</feature>